<evidence type="ECO:0000313" key="9">
    <source>
        <dbReference type="EMBL" id="MDN4473213.1"/>
    </source>
</evidence>
<evidence type="ECO:0000256" key="5">
    <source>
        <dbReference type="ARBA" id="ARBA00022989"/>
    </source>
</evidence>
<feature type="transmembrane region" description="Helical" evidence="7">
    <location>
        <begin position="106"/>
        <end position="136"/>
    </location>
</feature>
<dbReference type="EMBL" id="JAUHPV010000005">
    <property type="protein sequence ID" value="MDN4473213.1"/>
    <property type="molecule type" value="Genomic_DNA"/>
</dbReference>
<evidence type="ECO:0000256" key="6">
    <source>
        <dbReference type="ARBA" id="ARBA00023136"/>
    </source>
</evidence>
<feature type="transmembrane region" description="Helical" evidence="7">
    <location>
        <begin position="185"/>
        <end position="209"/>
    </location>
</feature>
<sequence>MTRYLKSAGYTLGLPVILLTGWWFASAGSTNPFWPPLSTILEAFPTTWTMDRIVGDILPSLARLGIGFGIAVVLGLVLGTAIGLSPSLRALSEPVLEFFRAVPPPVLVPIIALFAGYTGWLGKIVTIALGCLWPILLNTVEGVRGLEPTLTDTAKSYRLSPWRRLVFVILPGASPRIFTGARQSLSIGVILMVISELFGANRGLGAAIVQFQRSFAIPQMWTGVIVLGLIGVLLATLFKLVENRMLAWYVGQRQIERGA</sequence>
<gene>
    <name evidence="9" type="ORF">QQX04_09455</name>
</gene>
<evidence type="ECO:0000256" key="1">
    <source>
        <dbReference type="ARBA" id="ARBA00004651"/>
    </source>
</evidence>
<feature type="transmembrane region" description="Helical" evidence="7">
    <location>
        <begin position="7"/>
        <end position="25"/>
    </location>
</feature>
<keyword evidence="4 7" id="KW-0812">Transmembrane</keyword>
<dbReference type="PANTHER" id="PTHR30151:SF25">
    <property type="entry name" value="TAURINE TRANSPORT SYSTEM PERMEASE PROTEIN TAUC"/>
    <property type="match status" value="1"/>
</dbReference>
<proteinExistence type="inferred from homology"/>
<comment type="similarity">
    <text evidence="7">Belongs to the binding-protein-dependent transport system permease family.</text>
</comment>
<dbReference type="InterPro" id="IPR000515">
    <property type="entry name" value="MetI-like"/>
</dbReference>
<dbReference type="PANTHER" id="PTHR30151">
    <property type="entry name" value="ALKANE SULFONATE ABC TRANSPORTER-RELATED, MEMBRANE SUBUNIT"/>
    <property type="match status" value="1"/>
</dbReference>
<organism evidence="9 10">
    <name type="scientific">Demequina zhanjiangensis</name>
    <dbReference type="NCBI Taxonomy" id="3051659"/>
    <lineage>
        <taxon>Bacteria</taxon>
        <taxon>Bacillati</taxon>
        <taxon>Actinomycetota</taxon>
        <taxon>Actinomycetes</taxon>
        <taxon>Micrococcales</taxon>
        <taxon>Demequinaceae</taxon>
        <taxon>Demequina</taxon>
    </lineage>
</organism>
<dbReference type="Proteomes" id="UP001172738">
    <property type="component" value="Unassembled WGS sequence"/>
</dbReference>
<dbReference type="Pfam" id="PF00528">
    <property type="entry name" value="BPD_transp_1"/>
    <property type="match status" value="1"/>
</dbReference>
<accession>A0ABT8G260</accession>
<dbReference type="Gene3D" id="1.10.3720.10">
    <property type="entry name" value="MetI-like"/>
    <property type="match status" value="1"/>
</dbReference>
<dbReference type="InterPro" id="IPR035906">
    <property type="entry name" value="MetI-like_sf"/>
</dbReference>
<evidence type="ECO:0000259" key="8">
    <source>
        <dbReference type="PROSITE" id="PS50928"/>
    </source>
</evidence>
<dbReference type="SUPFAM" id="SSF161098">
    <property type="entry name" value="MetI-like"/>
    <property type="match status" value="1"/>
</dbReference>
<keyword evidence="10" id="KW-1185">Reference proteome</keyword>
<dbReference type="PROSITE" id="PS50928">
    <property type="entry name" value="ABC_TM1"/>
    <property type="match status" value="1"/>
</dbReference>
<keyword evidence="3" id="KW-1003">Cell membrane</keyword>
<comment type="subcellular location">
    <subcellularLocation>
        <location evidence="1 7">Cell membrane</location>
        <topology evidence="1 7">Multi-pass membrane protein</topology>
    </subcellularLocation>
</comment>
<dbReference type="CDD" id="cd06261">
    <property type="entry name" value="TM_PBP2"/>
    <property type="match status" value="1"/>
</dbReference>
<feature type="transmembrane region" description="Helical" evidence="7">
    <location>
        <begin position="221"/>
        <end position="241"/>
    </location>
</feature>
<evidence type="ECO:0000256" key="7">
    <source>
        <dbReference type="RuleBase" id="RU363032"/>
    </source>
</evidence>
<feature type="transmembrane region" description="Helical" evidence="7">
    <location>
        <begin position="64"/>
        <end position="85"/>
    </location>
</feature>
<reference evidence="9" key="1">
    <citation type="submission" date="2023-06" db="EMBL/GenBank/DDBJ databases">
        <title>SYSU T00b26.</title>
        <authorList>
            <person name="Gao L."/>
            <person name="Fang B.-Z."/>
            <person name="Li W.-J."/>
        </authorList>
    </citation>
    <scope>NUCLEOTIDE SEQUENCE</scope>
    <source>
        <strain evidence="9">SYSU T00b26</strain>
    </source>
</reference>
<keyword evidence="5 7" id="KW-1133">Transmembrane helix</keyword>
<comment type="caution">
    <text evidence="9">The sequence shown here is derived from an EMBL/GenBank/DDBJ whole genome shotgun (WGS) entry which is preliminary data.</text>
</comment>
<keyword evidence="2 7" id="KW-0813">Transport</keyword>
<evidence type="ECO:0000313" key="10">
    <source>
        <dbReference type="Proteomes" id="UP001172738"/>
    </source>
</evidence>
<feature type="domain" description="ABC transmembrane type-1" evidence="8">
    <location>
        <begin position="57"/>
        <end position="242"/>
    </location>
</feature>
<protein>
    <submittedName>
        <fullName evidence="9">ABC transporter permease</fullName>
    </submittedName>
</protein>
<evidence type="ECO:0000256" key="3">
    <source>
        <dbReference type="ARBA" id="ARBA00022475"/>
    </source>
</evidence>
<dbReference type="RefSeq" id="WP_301128514.1">
    <property type="nucleotide sequence ID" value="NZ_JAUHPV010000005.1"/>
</dbReference>
<evidence type="ECO:0000256" key="4">
    <source>
        <dbReference type="ARBA" id="ARBA00022692"/>
    </source>
</evidence>
<name>A0ABT8G260_9MICO</name>
<keyword evidence="6 7" id="KW-0472">Membrane</keyword>
<evidence type="ECO:0000256" key="2">
    <source>
        <dbReference type="ARBA" id="ARBA00022448"/>
    </source>
</evidence>